<sequence>MRKRSSVKLVLASTLPLALVACGKSQNTATYSASQNFSSVQQCVEAKVPVDICSDAYMQAMADHKRIAPTYDDQASCDADFVPGYCQATSDGKYMPKLGGFELAMSGDLPKQAVEQANNQSGGGGGGGSHLNGLLMGLLIGNMLSGSGNNHYYSQPIYQARDNRGNYYNSTLSRQIEQGKTFSRSTQARTSPTNSYTSSTLGRSLSRNSGTSGSAVSSTISRGGFGSQASARSGWGGKSSGGYSSS</sequence>
<keyword evidence="5" id="KW-0449">Lipoprotein</keyword>
<dbReference type="RefSeq" id="WP_010798796.1">
    <property type="nucleotide sequence ID" value="NZ_CP069263.1"/>
</dbReference>
<evidence type="ECO:0000256" key="2">
    <source>
        <dbReference type="SAM" id="SignalP"/>
    </source>
</evidence>
<evidence type="ECO:0000313" key="6">
    <source>
        <dbReference type="Proteomes" id="UP000250443"/>
    </source>
</evidence>
<protein>
    <submittedName>
        <fullName evidence="3">DUF1190 domain-containing protein</fullName>
    </submittedName>
    <submittedName>
        <fullName evidence="5">Lipoprotein</fullName>
    </submittedName>
</protein>
<dbReference type="Proteomes" id="UP000250443">
    <property type="component" value="Unassembled WGS sequence"/>
</dbReference>
<dbReference type="AlphaFoldDB" id="A0A2X2D8T9"/>
<evidence type="ECO:0000313" key="3">
    <source>
        <dbReference type="EMBL" id="MBF8643652.1"/>
    </source>
</evidence>
<accession>A0A2X2D8T9</accession>
<reference evidence="5 6" key="1">
    <citation type="submission" date="2018-06" db="EMBL/GenBank/DDBJ databases">
        <authorList>
            <consortium name="Pathogen Informatics"/>
            <person name="Doyle S."/>
        </authorList>
    </citation>
    <scope>NUCLEOTIDE SEQUENCE [LARGE SCALE GENOMIC DNA]</scope>
    <source>
        <strain evidence="5 6">NCTC11842</strain>
    </source>
</reference>
<organism evidence="5 6">
    <name type="scientific">Pseudomonas luteola</name>
    <dbReference type="NCBI Taxonomy" id="47886"/>
    <lineage>
        <taxon>Bacteria</taxon>
        <taxon>Pseudomonadati</taxon>
        <taxon>Pseudomonadota</taxon>
        <taxon>Gammaproteobacteria</taxon>
        <taxon>Pseudomonadales</taxon>
        <taxon>Pseudomonadaceae</taxon>
        <taxon>Pseudomonas</taxon>
    </lineage>
</organism>
<evidence type="ECO:0000313" key="7">
    <source>
        <dbReference type="Proteomes" id="UP000626180"/>
    </source>
</evidence>
<dbReference type="Proteomes" id="UP000626180">
    <property type="component" value="Unassembled WGS sequence"/>
</dbReference>
<feature type="region of interest" description="Disordered" evidence="1">
    <location>
        <begin position="178"/>
        <end position="246"/>
    </location>
</feature>
<evidence type="ECO:0000313" key="8">
    <source>
        <dbReference type="Proteomes" id="UP000638986"/>
    </source>
</evidence>
<evidence type="ECO:0000313" key="5">
    <source>
        <dbReference type="EMBL" id="SPZ16598.1"/>
    </source>
</evidence>
<evidence type="ECO:0000256" key="1">
    <source>
        <dbReference type="SAM" id="MobiDB-lite"/>
    </source>
</evidence>
<dbReference type="Proteomes" id="UP000638986">
    <property type="component" value="Unassembled WGS sequence"/>
</dbReference>
<dbReference type="GeneID" id="300268349"/>
<name>A0A2X2D8T9_PSELU</name>
<feature type="chain" id="PRO_5044386922" evidence="2">
    <location>
        <begin position="22"/>
        <end position="246"/>
    </location>
</feature>
<reference evidence="3 7" key="2">
    <citation type="submission" date="2020-10" db="EMBL/GenBank/DDBJ databases">
        <title>Genome sequences of Pseudomonas isolates.</title>
        <authorList>
            <person name="Wessels L."/>
            <person name="Reich F."/>
            <person name="Hammerl J."/>
        </authorList>
    </citation>
    <scope>NUCLEOTIDE SEQUENCE [LARGE SCALE GENOMIC DNA]</scope>
    <source>
        <strain evidence="3 7">20-MO00624-0</strain>
    </source>
</reference>
<keyword evidence="2" id="KW-0732">Signal</keyword>
<reference evidence="4 8" key="3">
    <citation type="submission" date="2020-11" db="EMBL/GenBank/DDBJ databases">
        <title>Enhanced detection system for hospital associated transmission using whole genome sequencing surveillance.</title>
        <authorList>
            <person name="Harrison L.H."/>
            <person name="Van Tyne D."/>
            <person name="Marsh J.W."/>
            <person name="Griffith M.P."/>
            <person name="Snyder D.J."/>
            <person name="Cooper V.S."/>
            <person name="Mustapha M."/>
        </authorList>
    </citation>
    <scope>NUCLEOTIDE SEQUENCE [LARGE SCALE GENOMIC DNA]</scope>
    <source>
        <strain evidence="4 8">PSB00013</strain>
    </source>
</reference>
<proteinExistence type="predicted"/>
<dbReference type="EMBL" id="JADMCD010000020">
    <property type="protein sequence ID" value="MBF8643652.1"/>
    <property type="molecule type" value="Genomic_DNA"/>
</dbReference>
<feature type="compositionally biased region" description="Polar residues" evidence="1">
    <location>
        <begin position="178"/>
        <end position="221"/>
    </location>
</feature>
<gene>
    <name evidence="4" type="ORF">I5Q09_24680</name>
    <name evidence="3" type="ORF">IRZ65_23620</name>
    <name evidence="5" type="ORF">NCTC11842_05632</name>
</gene>
<dbReference type="Pfam" id="PF06693">
    <property type="entry name" value="DUF1190"/>
    <property type="match status" value="1"/>
</dbReference>
<dbReference type="EMBL" id="UAUF01000015">
    <property type="protein sequence ID" value="SPZ16598.1"/>
    <property type="molecule type" value="Genomic_DNA"/>
</dbReference>
<feature type="signal peptide" evidence="2">
    <location>
        <begin position="1"/>
        <end position="21"/>
    </location>
</feature>
<keyword evidence="7" id="KW-1185">Reference proteome</keyword>
<evidence type="ECO:0000313" key="4">
    <source>
        <dbReference type="EMBL" id="MBH3441877.1"/>
    </source>
</evidence>
<dbReference type="EMBL" id="JADTXM010000031">
    <property type="protein sequence ID" value="MBH3441877.1"/>
    <property type="molecule type" value="Genomic_DNA"/>
</dbReference>
<dbReference type="PROSITE" id="PS51257">
    <property type="entry name" value="PROKAR_LIPOPROTEIN"/>
    <property type="match status" value="1"/>
</dbReference>
<dbReference type="InterPro" id="IPR009576">
    <property type="entry name" value="Biofilm_formation_YgiB"/>
</dbReference>